<evidence type="ECO:0000313" key="1">
    <source>
        <dbReference type="EMBL" id="CAG8612243.1"/>
    </source>
</evidence>
<dbReference type="EMBL" id="CAJVQC010010047">
    <property type="protein sequence ID" value="CAG8612243.1"/>
    <property type="molecule type" value="Genomic_DNA"/>
</dbReference>
<organism evidence="1 2">
    <name type="scientific">Racocetra persica</name>
    <dbReference type="NCBI Taxonomy" id="160502"/>
    <lineage>
        <taxon>Eukaryota</taxon>
        <taxon>Fungi</taxon>
        <taxon>Fungi incertae sedis</taxon>
        <taxon>Mucoromycota</taxon>
        <taxon>Glomeromycotina</taxon>
        <taxon>Glomeromycetes</taxon>
        <taxon>Diversisporales</taxon>
        <taxon>Gigasporaceae</taxon>
        <taxon>Racocetra</taxon>
    </lineage>
</organism>
<proteinExistence type="predicted"/>
<accession>A0ACA9MT02</accession>
<sequence length="88" mass="10541">MVEELLSNEEINAQKQWRLAEIHAGRMLLAEHEVQKHKQQEKNLLQNITEILVERYWIVLSDTNLETNYSVEMNVNSQAQFERQLYEL</sequence>
<gene>
    <name evidence="1" type="ORF">RPERSI_LOCUS6354</name>
</gene>
<protein>
    <submittedName>
        <fullName evidence="1">21593_t:CDS:1</fullName>
    </submittedName>
</protein>
<name>A0ACA9MT02_9GLOM</name>
<keyword evidence="2" id="KW-1185">Reference proteome</keyword>
<dbReference type="Proteomes" id="UP000789920">
    <property type="component" value="Unassembled WGS sequence"/>
</dbReference>
<feature type="non-terminal residue" evidence="1">
    <location>
        <position position="88"/>
    </location>
</feature>
<comment type="caution">
    <text evidence="1">The sequence shown here is derived from an EMBL/GenBank/DDBJ whole genome shotgun (WGS) entry which is preliminary data.</text>
</comment>
<reference evidence="1" key="1">
    <citation type="submission" date="2021-06" db="EMBL/GenBank/DDBJ databases">
        <authorList>
            <person name="Kallberg Y."/>
            <person name="Tangrot J."/>
            <person name="Rosling A."/>
        </authorList>
    </citation>
    <scope>NUCLEOTIDE SEQUENCE</scope>
    <source>
        <strain evidence="1">MA461A</strain>
    </source>
</reference>
<evidence type="ECO:0000313" key="2">
    <source>
        <dbReference type="Proteomes" id="UP000789920"/>
    </source>
</evidence>